<reference evidence="1 2" key="1">
    <citation type="submission" date="2023-01" db="EMBL/GenBank/DDBJ databases">
        <title>Novel species of the genus Asticcacaulis isolated from rivers.</title>
        <authorList>
            <person name="Lu H."/>
        </authorList>
    </citation>
    <scope>NUCLEOTIDE SEQUENCE [LARGE SCALE GENOMIC DNA]</scope>
    <source>
        <strain evidence="1 2">LKC15W</strain>
    </source>
</reference>
<dbReference type="RefSeq" id="WP_272746074.1">
    <property type="nucleotide sequence ID" value="NZ_JAQQKV010000004.1"/>
</dbReference>
<keyword evidence="2" id="KW-1185">Reference proteome</keyword>
<dbReference type="Proteomes" id="UP001218579">
    <property type="component" value="Unassembled WGS sequence"/>
</dbReference>
<evidence type="ECO:0000313" key="1">
    <source>
        <dbReference type="EMBL" id="MDC7677757.1"/>
    </source>
</evidence>
<protein>
    <submittedName>
        <fullName evidence="1">Uncharacterized protein</fullName>
    </submittedName>
</protein>
<evidence type="ECO:0000313" key="2">
    <source>
        <dbReference type="Proteomes" id="UP001218579"/>
    </source>
</evidence>
<comment type="caution">
    <text evidence="1">The sequence shown here is derived from an EMBL/GenBank/DDBJ whole genome shotgun (WGS) entry which is preliminary data.</text>
</comment>
<name>A0ABT5HNL0_9CAUL</name>
<sequence length="124" mass="13704">MKYETLVQFLDGTLSPETLAGEIADEVASCNEALKSGDIGHIVISDGPPKIVTRDGGQRLLEAFAYNRLPFELASYVADCIIMSDDFEFEDDIVRDAIHFIEDDSRPPTHEETLEALSLLVQST</sequence>
<organism evidence="1 2">
    <name type="scientific">Asticcacaulis machinosus</name>
    <dbReference type="NCBI Taxonomy" id="2984211"/>
    <lineage>
        <taxon>Bacteria</taxon>
        <taxon>Pseudomonadati</taxon>
        <taxon>Pseudomonadota</taxon>
        <taxon>Alphaproteobacteria</taxon>
        <taxon>Caulobacterales</taxon>
        <taxon>Caulobacteraceae</taxon>
        <taxon>Asticcacaulis</taxon>
    </lineage>
</organism>
<gene>
    <name evidence="1" type="ORF">PQU98_16555</name>
</gene>
<dbReference type="EMBL" id="JAQQKV010000004">
    <property type="protein sequence ID" value="MDC7677757.1"/>
    <property type="molecule type" value="Genomic_DNA"/>
</dbReference>
<accession>A0ABT5HNL0</accession>
<proteinExistence type="predicted"/>